<sequence length="192" mass="21931">WPYTTADLNRLDNSNDEKFYTDPRLVTHIDDNAIQLLQKFYQNEFETIATAKEGTVDVLDLCSSWISHFPLEEDESTSFQYGKVVGLGMNQEELDANPQLTERGVVRNLNTNSDMKDIFDDEIFDVVTMTVSIDYLIKPLEVMQEIYRILKPGGSCVISFADRCFATKAVAMWLQADAIDKITIVASYFHYS</sequence>
<dbReference type="PANTHER" id="PTHR43036">
    <property type="entry name" value="OSJNBB0011N17.9 PROTEIN"/>
    <property type="match status" value="1"/>
</dbReference>
<dbReference type="PANTHER" id="PTHR43036:SF2">
    <property type="entry name" value="OS04G0481300 PROTEIN"/>
    <property type="match status" value="1"/>
</dbReference>
<evidence type="ECO:0000313" key="3">
    <source>
        <dbReference type="Proteomes" id="UP000095751"/>
    </source>
</evidence>
<accession>A0A1E7FP63</accession>
<dbReference type="InterPro" id="IPR013216">
    <property type="entry name" value="Methyltransf_11"/>
</dbReference>
<dbReference type="EMBL" id="KV784355">
    <property type="protein sequence ID" value="OEU19952.1"/>
    <property type="molecule type" value="Genomic_DNA"/>
</dbReference>
<dbReference type="Pfam" id="PF08241">
    <property type="entry name" value="Methyltransf_11"/>
    <property type="match status" value="1"/>
</dbReference>
<dbReference type="OrthoDB" id="2013972at2759"/>
<feature type="domain" description="Methyltransferase type 11" evidence="1">
    <location>
        <begin position="82"/>
        <end position="158"/>
    </location>
</feature>
<dbReference type="KEGG" id="fcy:FRACYDRAFT_162548"/>
<reference evidence="2 3" key="1">
    <citation type="submission" date="2016-09" db="EMBL/GenBank/DDBJ databases">
        <title>Extensive genetic diversity and differential bi-allelic expression allows diatom success in the polar Southern Ocean.</title>
        <authorList>
            <consortium name="DOE Joint Genome Institute"/>
            <person name="Mock T."/>
            <person name="Otillar R.P."/>
            <person name="Strauss J."/>
            <person name="Dupont C."/>
            <person name="Frickenhaus S."/>
            <person name="Maumus F."/>
            <person name="Mcmullan M."/>
            <person name="Sanges R."/>
            <person name="Schmutz J."/>
            <person name="Toseland A."/>
            <person name="Valas R."/>
            <person name="Veluchamy A."/>
            <person name="Ward B.J."/>
            <person name="Allen A."/>
            <person name="Barry K."/>
            <person name="Falciatore A."/>
            <person name="Ferrante M."/>
            <person name="Fortunato A.E."/>
            <person name="Gloeckner G."/>
            <person name="Gruber A."/>
            <person name="Hipkin R."/>
            <person name="Janech M."/>
            <person name="Kroth P."/>
            <person name="Leese F."/>
            <person name="Lindquist E."/>
            <person name="Lyon B.R."/>
            <person name="Martin J."/>
            <person name="Mayer C."/>
            <person name="Parker M."/>
            <person name="Quesneville H."/>
            <person name="Raymond J."/>
            <person name="Uhlig C."/>
            <person name="Valentin K.U."/>
            <person name="Worden A.Z."/>
            <person name="Armbrust E.V."/>
            <person name="Bowler C."/>
            <person name="Green B."/>
            <person name="Moulton V."/>
            <person name="Van Oosterhout C."/>
            <person name="Grigoriev I."/>
        </authorList>
    </citation>
    <scope>NUCLEOTIDE SEQUENCE [LARGE SCALE GENOMIC DNA]</scope>
    <source>
        <strain evidence="2 3">CCMP1102</strain>
    </source>
</reference>
<dbReference type="GO" id="GO:0008757">
    <property type="term" value="F:S-adenosylmethionine-dependent methyltransferase activity"/>
    <property type="evidence" value="ECO:0007669"/>
    <property type="project" value="InterPro"/>
</dbReference>
<dbReference type="InParanoid" id="A0A1E7FP63"/>
<evidence type="ECO:0000313" key="2">
    <source>
        <dbReference type="EMBL" id="OEU19952.1"/>
    </source>
</evidence>
<feature type="non-terminal residue" evidence="2">
    <location>
        <position position="192"/>
    </location>
</feature>
<organism evidence="2 3">
    <name type="scientific">Fragilariopsis cylindrus CCMP1102</name>
    <dbReference type="NCBI Taxonomy" id="635003"/>
    <lineage>
        <taxon>Eukaryota</taxon>
        <taxon>Sar</taxon>
        <taxon>Stramenopiles</taxon>
        <taxon>Ochrophyta</taxon>
        <taxon>Bacillariophyta</taxon>
        <taxon>Bacillariophyceae</taxon>
        <taxon>Bacillariophycidae</taxon>
        <taxon>Bacillariales</taxon>
        <taxon>Bacillariaceae</taxon>
        <taxon>Fragilariopsis</taxon>
    </lineage>
</organism>
<dbReference type="InterPro" id="IPR029063">
    <property type="entry name" value="SAM-dependent_MTases_sf"/>
</dbReference>
<dbReference type="Gene3D" id="3.40.50.150">
    <property type="entry name" value="Vaccinia Virus protein VP39"/>
    <property type="match status" value="1"/>
</dbReference>
<evidence type="ECO:0000259" key="1">
    <source>
        <dbReference type="Pfam" id="PF08241"/>
    </source>
</evidence>
<dbReference type="SUPFAM" id="SSF53335">
    <property type="entry name" value="S-adenosyl-L-methionine-dependent methyltransferases"/>
    <property type="match status" value="1"/>
</dbReference>
<protein>
    <recommendedName>
        <fullName evidence="1">Methyltransferase type 11 domain-containing protein</fullName>
    </recommendedName>
</protein>
<name>A0A1E7FP63_9STRA</name>
<keyword evidence="3" id="KW-1185">Reference proteome</keyword>
<gene>
    <name evidence="2" type="ORF">FRACYDRAFT_162548</name>
</gene>
<proteinExistence type="predicted"/>
<dbReference type="AlphaFoldDB" id="A0A1E7FP63"/>
<dbReference type="Proteomes" id="UP000095751">
    <property type="component" value="Unassembled WGS sequence"/>
</dbReference>
<feature type="non-terminal residue" evidence="2">
    <location>
        <position position="1"/>
    </location>
</feature>